<dbReference type="PANTHER" id="PTHR11556:SF1">
    <property type="entry name" value="FRUCTOSE-BISPHOSPHATASE"/>
    <property type="match status" value="1"/>
</dbReference>
<protein>
    <recommendedName>
        <fullName evidence="4">D-fructose-1,6-bisphosphate 1-phosphohydrolase</fullName>
    </recommendedName>
</protein>
<evidence type="ECO:0000256" key="4">
    <source>
        <dbReference type="ARBA" id="ARBA00032973"/>
    </source>
</evidence>
<dbReference type="GO" id="GO:0046872">
    <property type="term" value="F:metal ion binding"/>
    <property type="evidence" value="ECO:0007669"/>
    <property type="project" value="UniProtKB-KW"/>
</dbReference>
<dbReference type="SUPFAM" id="SSF56655">
    <property type="entry name" value="Carbohydrate phosphatase"/>
    <property type="match status" value="1"/>
</dbReference>
<keyword evidence="2" id="KW-0460">Magnesium</keyword>
<dbReference type="GO" id="GO:0005986">
    <property type="term" value="P:sucrose biosynthetic process"/>
    <property type="evidence" value="ECO:0007669"/>
    <property type="project" value="TreeGrafter"/>
</dbReference>
<name>A0A2Z6RYP0_9GLOM</name>
<dbReference type="InterPro" id="IPR000146">
    <property type="entry name" value="FBPase_class-1"/>
</dbReference>
<proteinExistence type="predicted"/>
<evidence type="ECO:0000259" key="5">
    <source>
        <dbReference type="Pfam" id="PF18913"/>
    </source>
</evidence>
<sequence>MLIINNALFSFKKSNTRPLENLFSLILIFKSQHMERYSVNEGNAKYWDESCTENFQSLKFPPDGKNPCSARYIGSMVADSAPYGSGWVGFERMFEFDSNIHVTRLEFSGRSTM</sequence>
<dbReference type="GO" id="GO:0030388">
    <property type="term" value="P:fructose 1,6-bisphosphate metabolic process"/>
    <property type="evidence" value="ECO:0007669"/>
    <property type="project" value="TreeGrafter"/>
</dbReference>
<gene>
    <name evidence="6" type="ORF">RclHR1_07420005</name>
</gene>
<evidence type="ECO:0000256" key="1">
    <source>
        <dbReference type="ARBA" id="ARBA00022723"/>
    </source>
</evidence>
<evidence type="ECO:0000313" key="7">
    <source>
        <dbReference type="Proteomes" id="UP000247702"/>
    </source>
</evidence>
<dbReference type="Proteomes" id="UP000247702">
    <property type="component" value="Unassembled WGS sequence"/>
</dbReference>
<dbReference type="AlphaFoldDB" id="A0A2Z6RYP0"/>
<feature type="domain" description="Fructose-1-6-bisphosphatase class 1 C-terminal" evidence="5">
    <location>
        <begin position="33"/>
        <end position="79"/>
    </location>
</feature>
<evidence type="ECO:0000256" key="2">
    <source>
        <dbReference type="ARBA" id="ARBA00022842"/>
    </source>
</evidence>
<reference evidence="6 7" key="1">
    <citation type="submission" date="2017-11" db="EMBL/GenBank/DDBJ databases">
        <title>The genome of Rhizophagus clarus HR1 reveals common genetic basis of auxotrophy among arbuscular mycorrhizal fungi.</title>
        <authorList>
            <person name="Kobayashi Y."/>
        </authorList>
    </citation>
    <scope>NUCLEOTIDE SEQUENCE [LARGE SCALE GENOMIC DNA]</scope>
    <source>
        <strain evidence="6 7">HR1</strain>
    </source>
</reference>
<comment type="pathway">
    <text evidence="3">Carbohydrate biosynthesis.</text>
</comment>
<dbReference type="GO" id="GO:0006002">
    <property type="term" value="P:fructose 6-phosphate metabolic process"/>
    <property type="evidence" value="ECO:0007669"/>
    <property type="project" value="TreeGrafter"/>
</dbReference>
<dbReference type="Gene3D" id="3.40.190.80">
    <property type="match status" value="1"/>
</dbReference>
<evidence type="ECO:0000256" key="3">
    <source>
        <dbReference type="ARBA" id="ARBA00024331"/>
    </source>
</evidence>
<dbReference type="GO" id="GO:0006094">
    <property type="term" value="P:gluconeogenesis"/>
    <property type="evidence" value="ECO:0007669"/>
    <property type="project" value="TreeGrafter"/>
</dbReference>
<dbReference type="EMBL" id="BEXD01004140">
    <property type="protein sequence ID" value="GBC07381.1"/>
    <property type="molecule type" value="Genomic_DNA"/>
</dbReference>
<dbReference type="InterPro" id="IPR044015">
    <property type="entry name" value="FBPase_C_dom"/>
</dbReference>
<keyword evidence="1" id="KW-0479">Metal-binding</keyword>
<dbReference type="Pfam" id="PF18913">
    <property type="entry name" value="FBPase_C"/>
    <property type="match status" value="1"/>
</dbReference>
<keyword evidence="7" id="KW-1185">Reference proteome</keyword>
<evidence type="ECO:0000313" key="6">
    <source>
        <dbReference type="EMBL" id="GBC07381.1"/>
    </source>
</evidence>
<dbReference type="GO" id="GO:0006000">
    <property type="term" value="P:fructose metabolic process"/>
    <property type="evidence" value="ECO:0007669"/>
    <property type="project" value="TreeGrafter"/>
</dbReference>
<organism evidence="6 7">
    <name type="scientific">Rhizophagus clarus</name>
    <dbReference type="NCBI Taxonomy" id="94130"/>
    <lineage>
        <taxon>Eukaryota</taxon>
        <taxon>Fungi</taxon>
        <taxon>Fungi incertae sedis</taxon>
        <taxon>Mucoromycota</taxon>
        <taxon>Glomeromycotina</taxon>
        <taxon>Glomeromycetes</taxon>
        <taxon>Glomerales</taxon>
        <taxon>Glomeraceae</taxon>
        <taxon>Rhizophagus</taxon>
    </lineage>
</organism>
<accession>A0A2Z6RYP0</accession>
<dbReference type="GO" id="GO:0005829">
    <property type="term" value="C:cytosol"/>
    <property type="evidence" value="ECO:0007669"/>
    <property type="project" value="TreeGrafter"/>
</dbReference>
<dbReference type="GO" id="GO:0042132">
    <property type="term" value="F:fructose 1,6-bisphosphate 1-phosphatase activity"/>
    <property type="evidence" value="ECO:0007669"/>
    <property type="project" value="TreeGrafter"/>
</dbReference>
<dbReference type="STRING" id="94130.A0A2Z6RYP0"/>
<comment type="caution">
    <text evidence="6">The sequence shown here is derived from an EMBL/GenBank/DDBJ whole genome shotgun (WGS) entry which is preliminary data.</text>
</comment>
<dbReference type="PANTHER" id="PTHR11556">
    <property type="entry name" value="FRUCTOSE-1,6-BISPHOSPHATASE-RELATED"/>
    <property type="match status" value="1"/>
</dbReference>